<dbReference type="GO" id="GO:0046872">
    <property type="term" value="F:metal ion binding"/>
    <property type="evidence" value="ECO:0007669"/>
    <property type="project" value="UniProtKB-KW"/>
</dbReference>
<sequence length="988" mass="111599">MPVAVDAMAHGPTSLKFEPQPVQPVPLSVPFGPLIPTVDTAAIETSSKVLRIIDRYRMSKTIDAPEKADEGALKYIALIYNHVKSGEAISLCLPAFPFKSPNSKSKVLGVLPDRAEILALSHLNGFCSAIQDVYAPGAKLTIICDGLVYNDLLGVPDKDVWAYGEMLRELAKKEGFEHILFSRLRDLVSIPLPENLDEMAYVANASNFRRALLNTFSRPDWDWKEISKSEDVCMTYRGYIKFLETDLLTVYPQGEDRSKSKYKRGIEYIAKQMLSRGDAFAQAVKEKYKDSIRLSIHPSTGANKLSISLLPTSTIYTTPWHCTIAYKLDGTITSGMRSEFEADETLELIHENGHPSYFREKSDLLSWGEEKGGIVCQPIYPCGLIIRPAAGPGALGIHDIDAKKVRDLSEINSPVLLRGFWKKANRELFVKKAEEFGEPLPWKFGLVLEVKDRGLDTKGLNNVLSAEWMPFHFDGMFKTVQKVDENGREYLVPNPPHFQFFTGVTPSPRDTGFTLFSSSTLILKYLPSWLPLETLKKLTWKVSTSSFDKTAMGGLQLVIPHPTTEKPCLRYHEPWPRSKTVFDETHVNIENVSDKENEAVCEALDSILHDRRVAYYHEDQPYDIPLPPGYSWQGKMTLPKTKPADILDPSDVKCPGYKNIYSAWSDGSQIYGSTEEATRELRGLDPDGKLELAENGTGTFIPRDEDGHPRTGFNDNWWVGMEILHTLFALEHNVLCDMFRKAYPNWTGDQIFDRTRLVSCALTAKIHTVEEWTPAILAHPVLELGMNANWWGLQEKDSPECITEEFVSVYRMHSLIPDNIAFFEAKHGKYQTTTPLEDLTFKNAQKPLESGMSFADLFYSFGINYPGAITNNNYPNFLRELHTPDCLHRDIGTVDIVRDRERGVPRYCAFRRMLRMKAPKTFEELRGGNKELAKQLSEVYNGYIELVDTLVGSHSEPLIPGFGFSETAFHIFIVMASRRLKSDRFIAG</sequence>
<dbReference type="PROSITE" id="PS50292">
    <property type="entry name" value="PEROXIDASE_3"/>
    <property type="match status" value="1"/>
</dbReference>
<gene>
    <name evidence="3" type="ORF">CCHLO57077_00019756</name>
</gene>
<keyword evidence="2" id="KW-0349">Heme</keyword>
<dbReference type="Gene3D" id="3.60.130.10">
    <property type="entry name" value="Clavaminate synthase-like"/>
    <property type="match status" value="1"/>
</dbReference>
<evidence type="ECO:0000313" key="4">
    <source>
        <dbReference type="Proteomes" id="UP001160390"/>
    </source>
</evidence>
<dbReference type="InterPro" id="IPR037120">
    <property type="entry name" value="Haem_peroxidase_sf_animal"/>
</dbReference>
<feature type="binding site" description="axial binding residue" evidence="2">
    <location>
        <position position="813"/>
    </location>
    <ligand>
        <name>heme b</name>
        <dbReference type="ChEBI" id="CHEBI:60344"/>
    </ligand>
    <ligandPart>
        <name>Fe</name>
        <dbReference type="ChEBI" id="CHEBI:18248"/>
    </ligandPart>
</feature>
<evidence type="ECO:0000256" key="2">
    <source>
        <dbReference type="PIRSR" id="PIRSR619791-2"/>
    </source>
</evidence>
<dbReference type="InterPro" id="IPR007817">
    <property type="entry name" value="Isocyanide_synthase_DIT1"/>
</dbReference>
<proteinExistence type="predicted"/>
<dbReference type="InterPro" id="IPR010255">
    <property type="entry name" value="Haem_peroxidase_sf"/>
</dbReference>
<dbReference type="InterPro" id="IPR042098">
    <property type="entry name" value="TauD-like_sf"/>
</dbReference>
<keyword evidence="4" id="KW-1185">Reference proteome</keyword>
<keyword evidence="2" id="KW-0479">Metal-binding</keyword>
<dbReference type="Proteomes" id="UP001160390">
    <property type="component" value="Unassembled WGS sequence"/>
</dbReference>
<protein>
    <submittedName>
        <fullName evidence="3">Uncharacterized protein</fullName>
    </submittedName>
</protein>
<dbReference type="Pfam" id="PF05141">
    <property type="entry name" value="DIT1_PvcA"/>
    <property type="match status" value="1"/>
</dbReference>
<dbReference type="SUPFAM" id="SSF51197">
    <property type="entry name" value="Clavaminate synthase-like"/>
    <property type="match status" value="1"/>
</dbReference>
<name>A0AA35M629_9HYPO</name>
<evidence type="ECO:0000256" key="1">
    <source>
        <dbReference type="ARBA" id="ARBA00023002"/>
    </source>
</evidence>
<keyword evidence="2" id="KW-0408">Iron</keyword>
<dbReference type="GO" id="GO:0020037">
    <property type="term" value="F:heme binding"/>
    <property type="evidence" value="ECO:0007669"/>
    <property type="project" value="InterPro"/>
</dbReference>
<accession>A0AA35M629</accession>
<reference evidence="3" key="1">
    <citation type="submission" date="2023-01" db="EMBL/GenBank/DDBJ databases">
        <authorList>
            <person name="Piombo E."/>
        </authorList>
    </citation>
    <scope>NUCLEOTIDE SEQUENCE</scope>
</reference>
<dbReference type="Gene3D" id="1.10.640.10">
    <property type="entry name" value="Haem peroxidase domain superfamily, animal type"/>
    <property type="match status" value="1"/>
</dbReference>
<evidence type="ECO:0000313" key="3">
    <source>
        <dbReference type="EMBL" id="CAI6091180.1"/>
    </source>
</evidence>
<dbReference type="EMBL" id="CABFNP030001097">
    <property type="protein sequence ID" value="CAI6091180.1"/>
    <property type="molecule type" value="Genomic_DNA"/>
</dbReference>
<organism evidence="3 4">
    <name type="scientific">Clonostachys chloroleuca</name>
    <dbReference type="NCBI Taxonomy" id="1926264"/>
    <lineage>
        <taxon>Eukaryota</taxon>
        <taxon>Fungi</taxon>
        <taxon>Dikarya</taxon>
        <taxon>Ascomycota</taxon>
        <taxon>Pezizomycotina</taxon>
        <taxon>Sordariomycetes</taxon>
        <taxon>Hypocreomycetidae</taxon>
        <taxon>Hypocreales</taxon>
        <taxon>Bionectriaceae</taxon>
        <taxon>Clonostachys</taxon>
    </lineage>
</organism>
<dbReference type="GO" id="GO:0004601">
    <property type="term" value="F:peroxidase activity"/>
    <property type="evidence" value="ECO:0007669"/>
    <property type="project" value="InterPro"/>
</dbReference>
<dbReference type="Pfam" id="PF03098">
    <property type="entry name" value="An_peroxidase"/>
    <property type="match status" value="1"/>
</dbReference>
<dbReference type="PANTHER" id="PTHR37285:SF5">
    <property type="entry name" value="SPORE WALL MATURATION PROTEIN DIT1"/>
    <property type="match status" value="1"/>
</dbReference>
<feature type="non-terminal residue" evidence="3">
    <location>
        <position position="988"/>
    </location>
</feature>
<keyword evidence="1" id="KW-0560">Oxidoreductase</keyword>
<dbReference type="SUPFAM" id="SSF48113">
    <property type="entry name" value="Heme-dependent peroxidases"/>
    <property type="match status" value="1"/>
</dbReference>
<comment type="caution">
    <text evidence="3">The sequence shown here is derived from an EMBL/GenBank/DDBJ whole genome shotgun (WGS) entry which is preliminary data.</text>
</comment>
<dbReference type="AlphaFoldDB" id="A0AA35M629"/>
<dbReference type="PANTHER" id="PTHR37285">
    <property type="entry name" value="SPORE WALL MATURATION PROTEIN DIT1"/>
    <property type="match status" value="1"/>
</dbReference>
<dbReference type="InterPro" id="IPR019791">
    <property type="entry name" value="Haem_peroxidase_animal"/>
</dbReference>
<dbReference type="GO" id="GO:0006979">
    <property type="term" value="P:response to oxidative stress"/>
    <property type="evidence" value="ECO:0007669"/>
    <property type="project" value="InterPro"/>
</dbReference>